<feature type="repeat" description="WD" evidence="3">
    <location>
        <begin position="1156"/>
        <end position="1197"/>
    </location>
</feature>
<dbReference type="Proteomes" id="UP000235672">
    <property type="component" value="Unassembled WGS sequence"/>
</dbReference>
<evidence type="ECO:0000256" key="2">
    <source>
        <dbReference type="ARBA" id="ARBA00022737"/>
    </source>
</evidence>
<dbReference type="InterPro" id="IPR020472">
    <property type="entry name" value="WD40_PAC1"/>
</dbReference>
<dbReference type="SUPFAM" id="SSF50998">
    <property type="entry name" value="Quinoprotein alcohol dehydrogenase-like"/>
    <property type="match status" value="1"/>
</dbReference>
<organism evidence="7 8">
    <name type="scientific">Hyaloscypha hepaticicola</name>
    <dbReference type="NCBI Taxonomy" id="2082293"/>
    <lineage>
        <taxon>Eukaryota</taxon>
        <taxon>Fungi</taxon>
        <taxon>Dikarya</taxon>
        <taxon>Ascomycota</taxon>
        <taxon>Pezizomycotina</taxon>
        <taxon>Leotiomycetes</taxon>
        <taxon>Helotiales</taxon>
        <taxon>Hyaloscyphaceae</taxon>
        <taxon>Hyaloscypha</taxon>
    </lineage>
</organism>
<dbReference type="CDD" id="cd00200">
    <property type="entry name" value="WD40"/>
    <property type="match status" value="1"/>
</dbReference>
<dbReference type="InterPro" id="IPR056884">
    <property type="entry name" value="NPHP3-like_N"/>
</dbReference>
<feature type="domain" description="NWD NACHT-NTPase N-terminal" evidence="5">
    <location>
        <begin position="163"/>
        <end position="397"/>
    </location>
</feature>
<dbReference type="Pfam" id="PF00400">
    <property type="entry name" value="WD40"/>
    <property type="match status" value="10"/>
</dbReference>
<dbReference type="PROSITE" id="PS50082">
    <property type="entry name" value="WD_REPEATS_2"/>
    <property type="match status" value="10"/>
</dbReference>
<evidence type="ECO:0000256" key="1">
    <source>
        <dbReference type="ARBA" id="ARBA00022574"/>
    </source>
</evidence>
<evidence type="ECO:0000256" key="3">
    <source>
        <dbReference type="PROSITE-ProRule" id="PRU00221"/>
    </source>
</evidence>
<gene>
    <name evidence="7" type="ORF">NA56DRAFT_636405</name>
</gene>
<feature type="compositionally biased region" description="Polar residues" evidence="4">
    <location>
        <begin position="135"/>
        <end position="145"/>
    </location>
</feature>
<feature type="repeat" description="WD" evidence="3">
    <location>
        <begin position="1114"/>
        <end position="1156"/>
    </location>
</feature>
<keyword evidence="1 3" id="KW-0853">WD repeat</keyword>
<feature type="domain" description="Nephrocystin 3-like N-terminal" evidence="6">
    <location>
        <begin position="477"/>
        <end position="639"/>
    </location>
</feature>
<accession>A0A2J6PJZ3</accession>
<name>A0A2J6PJZ3_9HELO</name>
<sequence>MASFIKKKVKSLLNSRGAKDAKKPRKDPDGGIDHDAVAPPILHTKLLTGDIESKSPEQGDAAPISTQIVSPHEPVKSKVISHTSPTFPERHLSQTANEVQLANQRPIALSTTVNQEGAFEPALTRQELLEHHENCSQNRNSNRSPSEGGGSNIDPVSISWPSNLWEEAYNRLQEEEPKILDAYEKDLLASGVQSSAKARAQDPGGGRNEPESREEQLQRLVKDKLDAVRKAQWKITVGGEDIVVRDQVSKVVRKIVTFKDAIGTAVSAEPHAALAWAGVIAILPLLTNPVTQLDDAMDGLEEISELLVRCRLIEETSLIPSSNASQRASSHQQRDLGLQLRTKTIRLYVQVLKYQIYVARQYSRAAFFRLLRDIVVVDGWRDMLGAMKKTKKSIDEDLWTFDIGVVGKIDSKILQLQGKADDIFDDIQILKQKQQVADQRLLLATLPFANYAAFNTFDKNAPRPPKCHDGTRVEILEEIQRWGEGDGDSCIFWLSGMAGTGKSTIARTVAEIFNRKNRLGASFFFSRGQGLRAEANAFFTTLAIQLSETIPEIKPYICSSIDHGHMVIGERSPSDQWDRLILQPLSALGGSILTPLVLVFVIDALDECNGAEYVPEILRLFAGASDLGVIQLRVFITSRRESYIQNSFGQIPEIQHRDLILDSGLDGRTERDISTFVRHQLTEVAKAHSIKDWPSKEDAQRLAERAGRLFIYAATACRFLQISPFPKKHLPKMLDAESTSHSSTKNLDEMYLFVLHQPIAQCEDEDDRGTLSRLFKRIVGSIIMLFEPLSSLTLEKLLSVEPGEMSTILTPLHSVLNVPDDKTLPIQMFHLSFHDFLLDGKRCTDPQLQINEGETHKILLECCLDLMSANLGKDMCSLRRPGALASEMEKGAVENHIPLEVQYACRYFVAHFQKAKTSLCDELLHAFLRKHYLHWLEALSLMRNTAEGILAMSSLESTIVAERSLDLHAFIYDAKRFMLHNRSIIENAPLQIYSSGLVFAPEKSLVRKQFEDQIPHWICILPKVPKEWGSLEQTLEGHSHGVDSVMFSPDGNRLASAAWGDSVRVWHVATGQVEQTLEGETAVFSPDGNQLASGSNDGTVQVWNLTTGQVTKTLKSRSPLIAGLAFSPDGSSLALGSEQENTVRLWNLATSQVDILSGHLGRITSVAFSPDGNRLASSSSDHTVRVWNIATGQVEVVLDYNDTPRSVAFSPDGTTIASGPKFVELRNSATGRVEGMFRGHRGDVKSVAFSPDGTRLATASGFSWDYDKTVRVWNVATRQVEQTLEGHLQKVRCVTFSPDGNRLASGSNDKSVRIWNVTKAQAKEALDSHEGAIIAMTLSPDGNKLASGSNDQTVRIWNTATGQIEQILKGHNGPTTCVAFSPNGNLLASGSNDGARVWNIATGQIMQTLNGHKFELESIAFSPDGARLASGSKDTIQVWDVATGQVEQKFEDTSFWHTCVAFSPDGNKLAAGSHSDNHLMKTGRRDGTVRVWNISTGQVEQTLNGYFDEVTSV</sequence>
<feature type="region of interest" description="Disordered" evidence="4">
    <location>
        <begin position="193"/>
        <end position="215"/>
    </location>
</feature>
<dbReference type="InterPro" id="IPR001680">
    <property type="entry name" value="WD40_rpt"/>
</dbReference>
<dbReference type="InterPro" id="IPR027417">
    <property type="entry name" value="P-loop_NTPase"/>
</dbReference>
<feature type="repeat" description="WD" evidence="3">
    <location>
        <begin position="1368"/>
        <end position="1408"/>
    </location>
</feature>
<protein>
    <submittedName>
        <fullName evidence="7">WD40 repeat-like protein</fullName>
    </submittedName>
</protein>
<keyword evidence="8" id="KW-1185">Reference proteome</keyword>
<feature type="region of interest" description="Disordered" evidence="4">
    <location>
        <begin position="133"/>
        <end position="155"/>
    </location>
</feature>
<dbReference type="STRING" id="1745343.A0A2J6PJZ3"/>
<keyword evidence="2" id="KW-0677">Repeat</keyword>
<evidence type="ECO:0000256" key="4">
    <source>
        <dbReference type="SAM" id="MobiDB-lite"/>
    </source>
</evidence>
<dbReference type="PANTHER" id="PTHR19879:SF9">
    <property type="entry name" value="TRANSCRIPTION INITIATION FACTOR TFIID SUBUNIT 5"/>
    <property type="match status" value="1"/>
</dbReference>
<proteinExistence type="predicted"/>
<dbReference type="SMART" id="SM00320">
    <property type="entry name" value="WD40"/>
    <property type="match status" value="11"/>
</dbReference>
<dbReference type="SUPFAM" id="SSF82171">
    <property type="entry name" value="DPP6 N-terminal domain-like"/>
    <property type="match status" value="1"/>
</dbReference>
<feature type="region of interest" description="Disordered" evidence="4">
    <location>
        <begin position="13"/>
        <end position="97"/>
    </location>
</feature>
<dbReference type="PRINTS" id="PR00320">
    <property type="entry name" value="GPROTEINBRPT"/>
</dbReference>
<feature type="repeat" description="WD" evidence="3">
    <location>
        <begin position="1084"/>
        <end position="1113"/>
    </location>
</feature>
<feature type="repeat" description="WD" evidence="3">
    <location>
        <begin position="1326"/>
        <end position="1367"/>
    </location>
</feature>
<evidence type="ECO:0000259" key="6">
    <source>
        <dbReference type="Pfam" id="PF24883"/>
    </source>
</evidence>
<dbReference type="PROSITE" id="PS50294">
    <property type="entry name" value="WD_REPEATS_REGION"/>
    <property type="match status" value="7"/>
</dbReference>
<feature type="repeat" description="WD" evidence="3">
    <location>
        <begin position="1409"/>
        <end position="1449"/>
    </location>
</feature>
<feature type="repeat" description="WD" evidence="3">
    <location>
        <begin position="1284"/>
        <end position="1325"/>
    </location>
</feature>
<evidence type="ECO:0000313" key="8">
    <source>
        <dbReference type="Proteomes" id="UP000235672"/>
    </source>
</evidence>
<dbReference type="EMBL" id="KZ613523">
    <property type="protein sequence ID" value="PMD14340.1"/>
    <property type="molecule type" value="Genomic_DNA"/>
</dbReference>
<dbReference type="InterPro" id="IPR031359">
    <property type="entry name" value="NACHT_N"/>
</dbReference>
<feature type="repeat" description="WD" evidence="3">
    <location>
        <begin position="1474"/>
        <end position="1502"/>
    </location>
</feature>
<feature type="repeat" description="WD" evidence="3">
    <location>
        <begin position="1237"/>
        <end position="1283"/>
    </location>
</feature>
<dbReference type="InterPro" id="IPR011047">
    <property type="entry name" value="Quinoprotein_ADH-like_sf"/>
</dbReference>
<evidence type="ECO:0000313" key="7">
    <source>
        <dbReference type="EMBL" id="PMD14340.1"/>
    </source>
</evidence>
<dbReference type="Gene3D" id="2.130.10.10">
    <property type="entry name" value="YVTN repeat-like/Quinoprotein amine dehydrogenase"/>
    <property type="match status" value="5"/>
</dbReference>
<evidence type="ECO:0000259" key="5">
    <source>
        <dbReference type="Pfam" id="PF17100"/>
    </source>
</evidence>
<dbReference type="InterPro" id="IPR019775">
    <property type="entry name" value="WD40_repeat_CS"/>
</dbReference>
<feature type="compositionally biased region" description="Basic and acidic residues" evidence="4">
    <location>
        <begin position="17"/>
        <end position="36"/>
    </location>
</feature>
<feature type="repeat" description="WD" evidence="3">
    <location>
        <begin position="1035"/>
        <end position="1076"/>
    </location>
</feature>
<dbReference type="PROSITE" id="PS00678">
    <property type="entry name" value="WD_REPEATS_1"/>
    <property type="match status" value="4"/>
</dbReference>
<dbReference type="Gene3D" id="3.40.50.300">
    <property type="entry name" value="P-loop containing nucleotide triphosphate hydrolases"/>
    <property type="match status" value="1"/>
</dbReference>
<dbReference type="OrthoDB" id="674604at2759"/>
<dbReference type="Pfam" id="PF24883">
    <property type="entry name" value="NPHP3_N"/>
    <property type="match status" value="1"/>
</dbReference>
<dbReference type="SUPFAM" id="SSF52540">
    <property type="entry name" value="P-loop containing nucleoside triphosphate hydrolases"/>
    <property type="match status" value="1"/>
</dbReference>
<reference evidence="7 8" key="1">
    <citation type="submission" date="2016-05" db="EMBL/GenBank/DDBJ databases">
        <title>A degradative enzymes factory behind the ericoid mycorrhizal symbiosis.</title>
        <authorList>
            <consortium name="DOE Joint Genome Institute"/>
            <person name="Martino E."/>
            <person name="Morin E."/>
            <person name="Grelet G."/>
            <person name="Kuo A."/>
            <person name="Kohler A."/>
            <person name="Daghino S."/>
            <person name="Barry K."/>
            <person name="Choi C."/>
            <person name="Cichocki N."/>
            <person name="Clum A."/>
            <person name="Copeland A."/>
            <person name="Hainaut M."/>
            <person name="Haridas S."/>
            <person name="Labutti K."/>
            <person name="Lindquist E."/>
            <person name="Lipzen A."/>
            <person name="Khouja H.-R."/>
            <person name="Murat C."/>
            <person name="Ohm R."/>
            <person name="Olson A."/>
            <person name="Spatafora J."/>
            <person name="Veneault-Fourrey C."/>
            <person name="Henrissat B."/>
            <person name="Grigoriev I."/>
            <person name="Martin F."/>
            <person name="Perotto S."/>
        </authorList>
    </citation>
    <scope>NUCLEOTIDE SEQUENCE [LARGE SCALE GENOMIC DNA]</scope>
    <source>
        <strain evidence="7 8">UAMH 7357</strain>
    </source>
</reference>
<dbReference type="PANTHER" id="PTHR19879">
    <property type="entry name" value="TRANSCRIPTION INITIATION FACTOR TFIID"/>
    <property type="match status" value="1"/>
</dbReference>
<dbReference type="InterPro" id="IPR015943">
    <property type="entry name" value="WD40/YVTN_repeat-like_dom_sf"/>
</dbReference>
<dbReference type="Pfam" id="PF17100">
    <property type="entry name" value="NACHT_N"/>
    <property type="match status" value="1"/>
</dbReference>